<dbReference type="eggNOG" id="COG0665">
    <property type="taxonomic scope" value="Bacteria"/>
</dbReference>
<organism evidence="3 4">
    <name type="scientific">Cytobacillus oceanisediminis 2691</name>
    <dbReference type="NCBI Taxonomy" id="1196031"/>
    <lineage>
        <taxon>Bacteria</taxon>
        <taxon>Bacillati</taxon>
        <taxon>Bacillota</taxon>
        <taxon>Bacilli</taxon>
        <taxon>Bacillales</taxon>
        <taxon>Bacillaceae</taxon>
        <taxon>Cytobacillus</taxon>
    </lineage>
</organism>
<dbReference type="GO" id="GO:0016491">
    <property type="term" value="F:oxidoreductase activity"/>
    <property type="evidence" value="ECO:0007669"/>
    <property type="project" value="UniProtKB-KW"/>
</dbReference>
<dbReference type="AlphaFoldDB" id="A0A160MC86"/>
<dbReference type="STRING" id="1196031.A361_15840"/>
<dbReference type="SUPFAM" id="SSF51905">
    <property type="entry name" value="FAD/NAD(P)-binding domain"/>
    <property type="match status" value="1"/>
</dbReference>
<dbReference type="InterPro" id="IPR006076">
    <property type="entry name" value="FAD-dep_OxRdtase"/>
</dbReference>
<evidence type="ECO:0000256" key="1">
    <source>
        <dbReference type="ARBA" id="ARBA00023002"/>
    </source>
</evidence>
<dbReference type="PANTHER" id="PTHR13847:SF289">
    <property type="entry name" value="GLYCINE OXIDASE"/>
    <property type="match status" value="1"/>
</dbReference>
<proteinExistence type="predicted"/>
<evidence type="ECO:0000259" key="2">
    <source>
        <dbReference type="Pfam" id="PF01266"/>
    </source>
</evidence>
<gene>
    <name evidence="3" type="ORF">A361_15840</name>
</gene>
<accession>A0A160MC86</accession>
<dbReference type="Proteomes" id="UP000077856">
    <property type="component" value="Chromosome"/>
</dbReference>
<evidence type="ECO:0000313" key="3">
    <source>
        <dbReference type="EMBL" id="AND40557.1"/>
    </source>
</evidence>
<feature type="domain" description="FAD dependent oxidoreductase" evidence="2">
    <location>
        <begin position="4"/>
        <end position="394"/>
    </location>
</feature>
<dbReference type="SUPFAM" id="SSF54373">
    <property type="entry name" value="FAD-linked reductases, C-terminal domain"/>
    <property type="match status" value="1"/>
</dbReference>
<dbReference type="InterPro" id="IPR036188">
    <property type="entry name" value="FAD/NAD-bd_sf"/>
</dbReference>
<name>A0A160MC86_9BACI</name>
<dbReference type="Pfam" id="PF01266">
    <property type="entry name" value="DAO"/>
    <property type="match status" value="1"/>
</dbReference>
<sequence>MTKAVIVGGGIIGLASAYFLRKKGFDVVIIDKGEPGSGCSSGNMGWVCPSLSDPVPAPGLVKTSLKWMMKRDSPLYIKPSVVPSLSNWLYQFWKYCSEEAYQKGFEAGLELSKNTLRLFDELEEEGGLEFEMHRKGLLFVFLKEGYIEEKIDSYRIVEKIGLPLPVVKTKREVIEMEPALSDAVAGGIYLPAERHVRPESLTQALTKWLVANGVEVRSQTEVKDLIRQGNQIIAANIGDTTIEGDHFLVTTGAWAGQMLNKVGIKVPMTAGKGYSLTISSPSIQVQQPLYLGDSRVTISPFNGSTRIGGTMELSGLNSDQDQRRIESLRQSVNQYIRKPISGKEKVWSGMRPMTPDGLPVLGAIPSFTNLFVASGHAMSGISMALSTGSVMSDLISNGKSDIDLSPFAPDRFNTKLQND</sequence>
<dbReference type="PANTHER" id="PTHR13847">
    <property type="entry name" value="SARCOSINE DEHYDROGENASE-RELATED"/>
    <property type="match status" value="1"/>
</dbReference>
<keyword evidence="1" id="KW-0560">Oxidoreductase</keyword>
<dbReference type="KEGG" id="bon:A361_15840"/>
<evidence type="ECO:0000313" key="4">
    <source>
        <dbReference type="Proteomes" id="UP000077856"/>
    </source>
</evidence>
<dbReference type="GO" id="GO:0005737">
    <property type="term" value="C:cytoplasm"/>
    <property type="evidence" value="ECO:0007669"/>
    <property type="project" value="TreeGrafter"/>
</dbReference>
<protein>
    <submittedName>
        <fullName evidence="3">FAD-dependent oxidoreductase</fullName>
    </submittedName>
</protein>
<dbReference type="Gene3D" id="3.30.9.10">
    <property type="entry name" value="D-Amino Acid Oxidase, subunit A, domain 2"/>
    <property type="match status" value="1"/>
</dbReference>
<dbReference type="RefSeq" id="WP_019382168.1">
    <property type="nucleotide sequence ID" value="NZ_CP015506.1"/>
</dbReference>
<dbReference type="Gene3D" id="3.50.50.60">
    <property type="entry name" value="FAD/NAD(P)-binding domain"/>
    <property type="match status" value="2"/>
</dbReference>
<reference evidence="3 4" key="1">
    <citation type="submission" date="2016-04" db="EMBL/GenBank/DDBJ databases">
        <title>Complete genome sequence of Bacillus oceanisediminis strain 2691.</title>
        <authorList>
            <person name="Jeong H."/>
            <person name="Kim H.J."/>
            <person name="Lee D.-W."/>
        </authorList>
    </citation>
    <scope>NUCLEOTIDE SEQUENCE [LARGE SCALE GENOMIC DNA]</scope>
    <source>
        <strain evidence="3 4">2691</strain>
    </source>
</reference>
<dbReference type="EMBL" id="CP015506">
    <property type="protein sequence ID" value="AND40557.1"/>
    <property type="molecule type" value="Genomic_DNA"/>
</dbReference>